<feature type="DNA-binding region" description="HMG box" evidence="4">
    <location>
        <begin position="86"/>
        <end position="154"/>
    </location>
</feature>
<dbReference type="EMBL" id="BTSY01000005">
    <property type="protein sequence ID" value="GMT27046.1"/>
    <property type="molecule type" value="Genomic_DNA"/>
</dbReference>
<dbReference type="GO" id="GO:0006357">
    <property type="term" value="P:regulation of transcription by RNA polymerase II"/>
    <property type="evidence" value="ECO:0007669"/>
    <property type="project" value="TreeGrafter"/>
</dbReference>
<protein>
    <recommendedName>
        <fullName evidence="5">HMG box domain-containing protein</fullName>
    </recommendedName>
</protein>
<keyword evidence="3 4" id="KW-0539">Nucleus</keyword>
<dbReference type="Proteomes" id="UP001432322">
    <property type="component" value="Unassembled WGS sequence"/>
</dbReference>
<dbReference type="InterPro" id="IPR036910">
    <property type="entry name" value="HMG_box_dom_sf"/>
</dbReference>
<comment type="subcellular location">
    <subcellularLocation>
        <location evidence="1">Nucleus</location>
    </subcellularLocation>
</comment>
<evidence type="ECO:0000256" key="3">
    <source>
        <dbReference type="ARBA" id="ARBA00023242"/>
    </source>
</evidence>
<proteinExistence type="predicted"/>
<feature type="domain" description="HMG box" evidence="5">
    <location>
        <begin position="86"/>
        <end position="154"/>
    </location>
</feature>
<evidence type="ECO:0000313" key="7">
    <source>
        <dbReference type="Proteomes" id="UP001432322"/>
    </source>
</evidence>
<name>A0AAV5W4D2_9BILA</name>
<organism evidence="6 7">
    <name type="scientific">Pristionchus fissidentatus</name>
    <dbReference type="NCBI Taxonomy" id="1538716"/>
    <lineage>
        <taxon>Eukaryota</taxon>
        <taxon>Metazoa</taxon>
        <taxon>Ecdysozoa</taxon>
        <taxon>Nematoda</taxon>
        <taxon>Chromadorea</taxon>
        <taxon>Rhabditida</taxon>
        <taxon>Rhabditina</taxon>
        <taxon>Diplogasteromorpha</taxon>
        <taxon>Diplogasteroidea</taxon>
        <taxon>Neodiplogasteridae</taxon>
        <taxon>Pristionchus</taxon>
    </lineage>
</organism>
<dbReference type="InterPro" id="IPR009071">
    <property type="entry name" value="HMG_box_dom"/>
</dbReference>
<accession>A0AAV5W4D2</accession>
<dbReference type="PANTHER" id="PTHR45781:SF1">
    <property type="entry name" value="HMG BOX DOMAIN-CONTAINING PROTEIN"/>
    <property type="match status" value="1"/>
</dbReference>
<dbReference type="InterPro" id="IPR051365">
    <property type="entry name" value="TOX_HMG-box_domain"/>
</dbReference>
<gene>
    <name evidence="6" type="ORF">PFISCL1PPCAC_18343</name>
</gene>
<evidence type="ECO:0000256" key="4">
    <source>
        <dbReference type="PROSITE-ProRule" id="PRU00267"/>
    </source>
</evidence>
<keyword evidence="2 4" id="KW-0238">DNA-binding</keyword>
<comment type="caution">
    <text evidence="6">The sequence shown here is derived from an EMBL/GenBank/DDBJ whole genome shotgun (WGS) entry which is preliminary data.</text>
</comment>
<dbReference type="GO" id="GO:0005634">
    <property type="term" value="C:nucleus"/>
    <property type="evidence" value="ECO:0007669"/>
    <property type="project" value="UniProtKB-SubCell"/>
</dbReference>
<dbReference type="Gene3D" id="1.10.30.10">
    <property type="entry name" value="High mobility group box domain"/>
    <property type="match status" value="1"/>
</dbReference>
<dbReference type="GO" id="GO:0031490">
    <property type="term" value="F:chromatin DNA binding"/>
    <property type="evidence" value="ECO:0007669"/>
    <property type="project" value="TreeGrafter"/>
</dbReference>
<dbReference type="PROSITE" id="PS50118">
    <property type="entry name" value="HMG_BOX_2"/>
    <property type="match status" value="1"/>
</dbReference>
<evidence type="ECO:0000256" key="1">
    <source>
        <dbReference type="ARBA" id="ARBA00004123"/>
    </source>
</evidence>
<evidence type="ECO:0000259" key="5">
    <source>
        <dbReference type="PROSITE" id="PS50118"/>
    </source>
</evidence>
<dbReference type="PANTHER" id="PTHR45781">
    <property type="entry name" value="AGAP000281-PA"/>
    <property type="match status" value="1"/>
</dbReference>
<sequence length="163" mass="18646">NSLSLPYLQYLHYPLPMMDEFSRYLCGVGEETPPIESLEPSISVDTVSKWDYGIESIYSKTFSALEPTRDNENIPQTHKKPKRRSGECDKSMYAVFFRQQQPIIKALNPQASFGQISRLIAVAWERVDDEQKKQFKVAAAAAKKEEMRRTIALRTIQLCQGGK</sequence>
<evidence type="ECO:0000313" key="6">
    <source>
        <dbReference type="EMBL" id="GMT27046.1"/>
    </source>
</evidence>
<dbReference type="SUPFAM" id="SSF47095">
    <property type="entry name" value="HMG-box"/>
    <property type="match status" value="1"/>
</dbReference>
<dbReference type="Pfam" id="PF00505">
    <property type="entry name" value="HMG_box"/>
    <property type="match status" value="1"/>
</dbReference>
<reference evidence="6" key="1">
    <citation type="submission" date="2023-10" db="EMBL/GenBank/DDBJ databases">
        <title>Genome assembly of Pristionchus species.</title>
        <authorList>
            <person name="Yoshida K."/>
            <person name="Sommer R.J."/>
        </authorList>
    </citation>
    <scope>NUCLEOTIDE SEQUENCE</scope>
    <source>
        <strain evidence="6">RS5133</strain>
    </source>
</reference>
<evidence type="ECO:0000256" key="2">
    <source>
        <dbReference type="ARBA" id="ARBA00023125"/>
    </source>
</evidence>
<feature type="non-terminal residue" evidence="6">
    <location>
        <position position="1"/>
    </location>
</feature>
<dbReference type="AlphaFoldDB" id="A0AAV5W4D2"/>
<keyword evidence="7" id="KW-1185">Reference proteome</keyword>